<accession>B5YNH4</accession>
<dbReference type="PANTHER" id="PTHR10142:SF0">
    <property type="entry name" value="DNA REPAIR PROTEIN COMPLEMENTING XP-A CELLS"/>
    <property type="match status" value="1"/>
</dbReference>
<evidence type="ECO:0000259" key="5">
    <source>
        <dbReference type="Pfam" id="PF05181"/>
    </source>
</evidence>
<dbReference type="GeneID" id="7447130"/>
<dbReference type="eggNOG" id="ENOG502ST1E">
    <property type="taxonomic scope" value="Eukaryota"/>
</dbReference>
<dbReference type="AlphaFoldDB" id="B5YNH4"/>
<dbReference type="GO" id="GO:0003684">
    <property type="term" value="F:damaged DNA binding"/>
    <property type="evidence" value="ECO:0000318"/>
    <property type="project" value="GO_Central"/>
</dbReference>
<keyword evidence="7" id="KW-1185">Reference proteome</keyword>
<dbReference type="Gene3D" id="3.90.530.10">
    <property type="entry name" value="XPA C-terminal domain"/>
    <property type="match status" value="1"/>
</dbReference>
<evidence type="ECO:0000313" key="6">
    <source>
        <dbReference type="EMBL" id="ACI64989.1"/>
    </source>
</evidence>
<dbReference type="SUPFAM" id="SSF46955">
    <property type="entry name" value="Putative DNA-binding domain"/>
    <property type="match status" value="1"/>
</dbReference>
<keyword evidence="3" id="KW-0539">Nucleus</keyword>
<dbReference type="KEGG" id="tps:THAPS_7151"/>
<feature type="region of interest" description="Disordered" evidence="4">
    <location>
        <begin position="165"/>
        <end position="192"/>
    </location>
</feature>
<dbReference type="InterPro" id="IPR009061">
    <property type="entry name" value="DNA-bd_dom_put_sf"/>
</dbReference>
<keyword evidence="2" id="KW-0862">Zinc</keyword>
<dbReference type="HOGENOM" id="CLU_1417800_0_0_1"/>
<dbReference type="OMA" id="LAVCEHE"/>
<dbReference type="InterPro" id="IPR000465">
    <property type="entry name" value="XPA/RAD14"/>
</dbReference>
<dbReference type="GO" id="GO:1901255">
    <property type="term" value="P:nucleotide-excision repair involved in interstrand cross-link repair"/>
    <property type="evidence" value="ECO:0000318"/>
    <property type="project" value="GO_Central"/>
</dbReference>
<dbReference type="InterPro" id="IPR037129">
    <property type="entry name" value="XPA_sf"/>
</dbReference>
<dbReference type="InParanoid" id="B5YNH4"/>
<evidence type="ECO:0000256" key="2">
    <source>
        <dbReference type="ARBA" id="ARBA00022833"/>
    </source>
</evidence>
<evidence type="ECO:0000256" key="1">
    <source>
        <dbReference type="ARBA" id="ARBA00004123"/>
    </source>
</evidence>
<evidence type="ECO:0000256" key="3">
    <source>
        <dbReference type="ARBA" id="ARBA00023242"/>
    </source>
</evidence>
<reference evidence="6 7" key="1">
    <citation type="journal article" date="2004" name="Science">
        <title>The genome of the diatom Thalassiosira pseudonana: ecology, evolution, and metabolism.</title>
        <authorList>
            <person name="Armbrust E.V."/>
            <person name="Berges J.A."/>
            <person name="Bowler C."/>
            <person name="Green B.R."/>
            <person name="Martinez D."/>
            <person name="Putnam N.H."/>
            <person name="Zhou S."/>
            <person name="Allen A.E."/>
            <person name="Apt K.E."/>
            <person name="Bechner M."/>
            <person name="Brzezinski M.A."/>
            <person name="Chaal B.K."/>
            <person name="Chiovitti A."/>
            <person name="Davis A.K."/>
            <person name="Demarest M.S."/>
            <person name="Detter J.C."/>
            <person name="Glavina T."/>
            <person name="Goodstein D."/>
            <person name="Hadi M.Z."/>
            <person name="Hellsten U."/>
            <person name="Hildebrand M."/>
            <person name="Jenkins B.D."/>
            <person name="Jurka J."/>
            <person name="Kapitonov V.V."/>
            <person name="Kroger N."/>
            <person name="Lau W.W."/>
            <person name="Lane T.W."/>
            <person name="Larimer F.W."/>
            <person name="Lippmeier J.C."/>
            <person name="Lucas S."/>
            <person name="Medina M."/>
            <person name="Montsant A."/>
            <person name="Obornik M."/>
            <person name="Parker M.S."/>
            <person name="Palenik B."/>
            <person name="Pazour G.J."/>
            <person name="Richardson P.M."/>
            <person name="Rynearson T.A."/>
            <person name="Saito M.A."/>
            <person name="Schwartz D.C."/>
            <person name="Thamatrakoln K."/>
            <person name="Valentin K."/>
            <person name="Vardi A."/>
            <person name="Wilkerson F.P."/>
            <person name="Rokhsar D.S."/>
        </authorList>
    </citation>
    <scope>NUCLEOTIDE SEQUENCE [LARGE SCALE GENOMIC DNA]</scope>
    <source>
        <strain evidence="6 7">CCMP1335</strain>
    </source>
</reference>
<dbReference type="STRING" id="35128.B5YNH4"/>
<dbReference type="GO" id="GO:0070914">
    <property type="term" value="P:UV-damage excision repair"/>
    <property type="evidence" value="ECO:0000318"/>
    <property type="project" value="GO_Central"/>
</dbReference>
<reference evidence="6 7" key="2">
    <citation type="journal article" date="2008" name="Nature">
        <title>The Phaeodactylum genome reveals the evolutionary history of diatom genomes.</title>
        <authorList>
            <person name="Bowler C."/>
            <person name="Allen A.E."/>
            <person name="Badger J.H."/>
            <person name="Grimwood J."/>
            <person name="Jabbari K."/>
            <person name="Kuo A."/>
            <person name="Maheswari U."/>
            <person name="Martens C."/>
            <person name="Maumus F."/>
            <person name="Otillar R.P."/>
            <person name="Rayko E."/>
            <person name="Salamov A."/>
            <person name="Vandepoele K."/>
            <person name="Beszteri B."/>
            <person name="Gruber A."/>
            <person name="Heijde M."/>
            <person name="Katinka M."/>
            <person name="Mock T."/>
            <person name="Valentin K."/>
            <person name="Verret F."/>
            <person name="Berges J.A."/>
            <person name="Brownlee C."/>
            <person name="Cadoret J.P."/>
            <person name="Chiovitti A."/>
            <person name="Choi C.J."/>
            <person name="Coesel S."/>
            <person name="De Martino A."/>
            <person name="Detter J.C."/>
            <person name="Durkin C."/>
            <person name="Falciatore A."/>
            <person name="Fournet J."/>
            <person name="Haruta M."/>
            <person name="Huysman M.J."/>
            <person name="Jenkins B.D."/>
            <person name="Jiroutova K."/>
            <person name="Jorgensen R.E."/>
            <person name="Joubert Y."/>
            <person name="Kaplan A."/>
            <person name="Kroger N."/>
            <person name="Kroth P.G."/>
            <person name="La Roche J."/>
            <person name="Lindquist E."/>
            <person name="Lommer M."/>
            <person name="Martin-Jezequel V."/>
            <person name="Lopez P.J."/>
            <person name="Lucas S."/>
            <person name="Mangogna M."/>
            <person name="McGinnis K."/>
            <person name="Medlin L.K."/>
            <person name="Montsant A."/>
            <person name="Oudot-Le Secq M.P."/>
            <person name="Napoli C."/>
            <person name="Obornik M."/>
            <person name="Parker M.S."/>
            <person name="Petit J.L."/>
            <person name="Porcel B.M."/>
            <person name="Poulsen N."/>
            <person name="Robison M."/>
            <person name="Rychlewski L."/>
            <person name="Rynearson T.A."/>
            <person name="Schmutz J."/>
            <person name="Shapiro H."/>
            <person name="Siaut M."/>
            <person name="Stanley M."/>
            <person name="Sussman M.R."/>
            <person name="Taylor A.R."/>
            <person name="Vardi A."/>
            <person name="von Dassow P."/>
            <person name="Vyverman W."/>
            <person name="Willis A."/>
            <person name="Wyrwicz L.S."/>
            <person name="Rokhsar D.S."/>
            <person name="Weissenbach J."/>
            <person name="Armbrust E.V."/>
            <person name="Green B.R."/>
            <person name="Van de Peer Y."/>
            <person name="Grigoriev I.V."/>
        </authorList>
    </citation>
    <scope>NUCLEOTIDE SEQUENCE [LARGE SCALE GENOMIC DNA]</scope>
    <source>
        <strain evidence="6 7">CCMP1335</strain>
    </source>
</reference>
<dbReference type="Proteomes" id="UP000001449">
    <property type="component" value="Chromosome 7"/>
</dbReference>
<dbReference type="EMBL" id="CP001160">
    <property type="protein sequence ID" value="ACI64989.1"/>
    <property type="molecule type" value="Genomic_DNA"/>
</dbReference>
<dbReference type="RefSeq" id="XP_002296272.1">
    <property type="nucleotide sequence ID" value="XM_002296236.1"/>
</dbReference>
<feature type="region of interest" description="Disordered" evidence="4">
    <location>
        <begin position="40"/>
        <end position="81"/>
    </location>
</feature>
<comment type="subcellular location">
    <subcellularLocation>
        <location evidence="1">Nucleus</location>
    </subcellularLocation>
</comment>
<sequence>MALTEEQKKRIEENRKRALEIRQKKQVEQERAALLGGRYDEGAGGFIANPSNEAGGVQRKERSVFDGGHGSIGDGNRIQPAAKRIENDGGSGVEEDEESLEDFEHEATAYISQTEAQREYCVPLGTLQVCSFIEKDNPHKRGWSKMKLYSRSEIRRRARKRFGGKEGLIREREKRKEKRLAKDLNGVKDAFR</sequence>
<dbReference type="GO" id="GO:0000715">
    <property type="term" value="P:nucleotide-excision repair, DNA damage recognition"/>
    <property type="evidence" value="ECO:0000318"/>
    <property type="project" value="GO_Central"/>
</dbReference>
<dbReference type="CDD" id="cd21075">
    <property type="entry name" value="DBD_XPA-like"/>
    <property type="match status" value="1"/>
</dbReference>
<dbReference type="GO" id="GO:0006284">
    <property type="term" value="P:base-excision repair"/>
    <property type="evidence" value="ECO:0000318"/>
    <property type="project" value="GO_Central"/>
</dbReference>
<evidence type="ECO:0000313" key="7">
    <source>
        <dbReference type="Proteomes" id="UP000001449"/>
    </source>
</evidence>
<feature type="domain" description="XPA C-terminal" evidence="5">
    <location>
        <begin position="111"/>
        <end position="154"/>
    </location>
</feature>
<dbReference type="PANTHER" id="PTHR10142">
    <property type="entry name" value="DNA REPAIR PROTEIN COMPLEMENTING XP-A CELLS"/>
    <property type="match status" value="1"/>
</dbReference>
<dbReference type="InterPro" id="IPR022656">
    <property type="entry name" value="XPA_C"/>
</dbReference>
<organism evidence="6 7">
    <name type="scientific">Thalassiosira pseudonana</name>
    <name type="common">Marine diatom</name>
    <name type="synonym">Cyclotella nana</name>
    <dbReference type="NCBI Taxonomy" id="35128"/>
    <lineage>
        <taxon>Eukaryota</taxon>
        <taxon>Sar</taxon>
        <taxon>Stramenopiles</taxon>
        <taxon>Ochrophyta</taxon>
        <taxon>Bacillariophyta</taxon>
        <taxon>Coscinodiscophyceae</taxon>
        <taxon>Thalassiosirophycidae</taxon>
        <taxon>Thalassiosirales</taxon>
        <taxon>Thalassiosiraceae</taxon>
        <taxon>Thalassiosira</taxon>
    </lineage>
</organism>
<dbReference type="GO" id="GO:0000110">
    <property type="term" value="C:nucleotide-excision repair factor 1 complex"/>
    <property type="evidence" value="ECO:0000318"/>
    <property type="project" value="GO_Central"/>
</dbReference>
<dbReference type="PaxDb" id="35128-Thaps7151"/>
<proteinExistence type="predicted"/>
<evidence type="ECO:0000256" key="4">
    <source>
        <dbReference type="SAM" id="MobiDB-lite"/>
    </source>
</evidence>
<name>B5YNH4_THAPS</name>
<dbReference type="Pfam" id="PF05181">
    <property type="entry name" value="XPA_C"/>
    <property type="match status" value="1"/>
</dbReference>
<feature type="region of interest" description="Disordered" evidence="4">
    <location>
        <begin position="1"/>
        <end position="25"/>
    </location>
</feature>
<protein>
    <recommendedName>
        <fullName evidence="5">XPA C-terminal domain-containing protein</fullName>
    </recommendedName>
</protein>
<gene>
    <name evidence="6" type="ORF">THAPS_7151</name>
</gene>